<gene>
    <name evidence="2" type="ORF">LRAMOSA07496</name>
</gene>
<dbReference type="AlphaFoldDB" id="A0A077WB48"/>
<accession>A0A077WB48</accession>
<evidence type="ECO:0000313" key="2">
    <source>
        <dbReference type="EMBL" id="CDS04966.1"/>
    </source>
</evidence>
<keyword evidence="1" id="KW-0732">Signal</keyword>
<proteinExistence type="predicted"/>
<dbReference type="PROSITE" id="PS51257">
    <property type="entry name" value="PROKAR_LIPOPROTEIN"/>
    <property type="match status" value="1"/>
</dbReference>
<sequence>MDIIRHSIILLIVLLSCILPVLADGRPHRHHHHHGSSSPDYRDNYDEQHPYYHAAVAGNGIAEEDGDYQDEQEEIPWTWADVLSGRDHPIYGHPVDIEHTVYYTKTVWVDPPAKTTPAARHQNY</sequence>
<reference evidence="2" key="1">
    <citation type="journal article" date="2014" name="Genome Announc.">
        <title>De novo whole-genome sequence and genome annotation of Lichtheimia ramosa.</title>
        <authorList>
            <person name="Linde J."/>
            <person name="Schwartze V."/>
            <person name="Binder U."/>
            <person name="Lass-Florl C."/>
            <person name="Voigt K."/>
            <person name="Horn F."/>
        </authorList>
    </citation>
    <scope>NUCLEOTIDE SEQUENCE</scope>
    <source>
        <strain evidence="2">JMRC FSU:6197</strain>
    </source>
</reference>
<evidence type="ECO:0000256" key="1">
    <source>
        <dbReference type="SAM" id="SignalP"/>
    </source>
</evidence>
<feature type="signal peptide" evidence="1">
    <location>
        <begin position="1"/>
        <end position="23"/>
    </location>
</feature>
<dbReference type="OrthoDB" id="2281096at2759"/>
<dbReference type="EMBL" id="LK023315">
    <property type="protein sequence ID" value="CDS04966.1"/>
    <property type="molecule type" value="Genomic_DNA"/>
</dbReference>
<protein>
    <submittedName>
        <fullName evidence="2">Uncharacterized protein</fullName>
    </submittedName>
</protein>
<name>A0A077WB48_9FUNG</name>
<organism evidence="2">
    <name type="scientific">Lichtheimia ramosa</name>
    <dbReference type="NCBI Taxonomy" id="688394"/>
    <lineage>
        <taxon>Eukaryota</taxon>
        <taxon>Fungi</taxon>
        <taxon>Fungi incertae sedis</taxon>
        <taxon>Mucoromycota</taxon>
        <taxon>Mucoromycotina</taxon>
        <taxon>Mucoromycetes</taxon>
        <taxon>Mucorales</taxon>
        <taxon>Lichtheimiaceae</taxon>
        <taxon>Lichtheimia</taxon>
    </lineage>
</organism>
<feature type="chain" id="PRO_5001726031" evidence="1">
    <location>
        <begin position="24"/>
        <end position="124"/>
    </location>
</feature>